<evidence type="ECO:0000313" key="2">
    <source>
        <dbReference type="EMBL" id="SBT83014.1"/>
    </source>
</evidence>
<keyword evidence="1" id="KW-0472">Membrane</keyword>
<dbReference type="VEuPathDB" id="PlasmoDB:POWCR01_080006400"/>
<feature type="transmembrane region" description="Helical" evidence="1">
    <location>
        <begin position="6"/>
        <end position="26"/>
    </location>
</feature>
<proteinExistence type="predicted"/>
<organism evidence="2 3">
    <name type="scientific">Plasmodium ovale</name>
    <name type="common">malaria parasite P. ovale</name>
    <dbReference type="NCBI Taxonomy" id="36330"/>
    <lineage>
        <taxon>Eukaryota</taxon>
        <taxon>Sar</taxon>
        <taxon>Alveolata</taxon>
        <taxon>Apicomplexa</taxon>
        <taxon>Aconoidasida</taxon>
        <taxon>Haemosporida</taxon>
        <taxon>Plasmodiidae</taxon>
        <taxon>Plasmodium</taxon>
        <taxon>Plasmodium (Plasmodium)</taxon>
    </lineage>
</organism>
<sequence length="289" mass="33893">MKDKIIKFILFINIVAFTLLTLGDTYQKSLTVSKKSWDQSVNDKKLMCITGRRSLAEESKSESEFEQDCAIVKERLRGIIEDGYPYTERLNSLKHYDSVPEHLDGAPCNNSYNKLNDPLKYVDSYEGPFYNVENGKNFKIENTGKKQQFHNKYKRNNTIYKPLKLVYQLFKKTDSLIEKEIFRLLNTKSKDKPCMKHESIFKKLLYHIKKYRVLLPLFIFATIAVVLLPSSFVLSITYATTGCSFLCSTIFTSSLLASFFIGTYYQIKYWKYKKIKKHIKMCKRRNKIT</sequence>
<feature type="transmembrane region" description="Helical" evidence="1">
    <location>
        <begin position="245"/>
        <end position="267"/>
    </location>
</feature>
<dbReference type="VEuPathDB" id="PlasmoDB:PocGH01_00081200"/>
<protein>
    <recommendedName>
        <fullName evidence="4">Pv-fam-d protein</fullName>
    </recommendedName>
</protein>
<feature type="transmembrane region" description="Helical" evidence="1">
    <location>
        <begin position="213"/>
        <end position="239"/>
    </location>
</feature>
<reference evidence="2 3" key="1">
    <citation type="submission" date="2016-06" db="EMBL/GenBank/DDBJ databases">
        <authorList>
            <consortium name="Pathogen Informatics"/>
        </authorList>
    </citation>
    <scope>NUCLEOTIDE SEQUENCE [LARGE SCALE GENOMIC DNA]</scope>
    <source>
        <strain evidence="2">PocGH01</strain>
    </source>
</reference>
<evidence type="ECO:0008006" key="4">
    <source>
        <dbReference type="Google" id="ProtNLM"/>
    </source>
</evidence>
<name>A0A1D3JBQ0_PLAOA</name>
<dbReference type="OrthoDB" id="383948at2759"/>
<dbReference type="Proteomes" id="UP000242942">
    <property type="component" value="Unassembled WGS sequence"/>
</dbReference>
<keyword evidence="3" id="KW-1185">Reference proteome</keyword>
<evidence type="ECO:0000256" key="1">
    <source>
        <dbReference type="SAM" id="Phobius"/>
    </source>
</evidence>
<dbReference type="EMBL" id="FLRI01000017">
    <property type="protein sequence ID" value="SBT83014.1"/>
    <property type="molecule type" value="Genomic_DNA"/>
</dbReference>
<keyword evidence="1" id="KW-0812">Transmembrane</keyword>
<accession>A0A1D3JBQ0</accession>
<gene>
    <name evidence="2" type="primary">PocGH01_00081200</name>
    <name evidence="2" type="ORF">POCGH01_00081200</name>
</gene>
<keyword evidence="1" id="KW-1133">Transmembrane helix</keyword>
<evidence type="ECO:0000313" key="3">
    <source>
        <dbReference type="Proteomes" id="UP000242942"/>
    </source>
</evidence>
<dbReference type="AlphaFoldDB" id="A0A1D3JBQ0"/>